<dbReference type="EMBL" id="PCTU01000095">
    <property type="protein sequence ID" value="PIP87820.1"/>
    <property type="molecule type" value="Genomic_DNA"/>
</dbReference>
<protein>
    <recommendedName>
        <fullName evidence="4">PrsW family intramembrane metalloprotease</fullName>
    </recommendedName>
</protein>
<proteinExistence type="predicted"/>
<accession>A0A2H0E1X6</accession>
<organism evidence="2 3">
    <name type="scientific">Candidatus Beckwithbacteria bacterium CG22_combo_CG10-13_8_21_14_all_01_47_9</name>
    <dbReference type="NCBI Taxonomy" id="1974496"/>
    <lineage>
        <taxon>Bacteria</taxon>
        <taxon>Candidatus Beckwithiibacteriota</taxon>
    </lineage>
</organism>
<name>A0A2H0E1X6_9BACT</name>
<keyword evidence="1" id="KW-1133">Transmembrane helix</keyword>
<sequence>EKLLTKIKAVKLKSGNQFEAAFVLRTASGGALSDTLAWGASLIGLRYWPYLLGHLANHVLATLPLFVLVGWSVKLNSWLLIGPVMLIAWLLVWKFKGRYFE</sequence>
<gene>
    <name evidence="2" type="ORF">COW80_03830</name>
</gene>
<evidence type="ECO:0000313" key="2">
    <source>
        <dbReference type="EMBL" id="PIP87820.1"/>
    </source>
</evidence>
<evidence type="ECO:0008006" key="4">
    <source>
        <dbReference type="Google" id="ProtNLM"/>
    </source>
</evidence>
<feature type="non-terminal residue" evidence="2">
    <location>
        <position position="1"/>
    </location>
</feature>
<comment type="caution">
    <text evidence="2">The sequence shown here is derived from an EMBL/GenBank/DDBJ whole genome shotgun (WGS) entry which is preliminary data.</text>
</comment>
<feature type="transmembrane region" description="Helical" evidence="1">
    <location>
        <begin position="50"/>
        <end position="71"/>
    </location>
</feature>
<dbReference type="Proteomes" id="UP000229981">
    <property type="component" value="Unassembled WGS sequence"/>
</dbReference>
<keyword evidence="1" id="KW-0472">Membrane</keyword>
<reference evidence="2 3" key="1">
    <citation type="submission" date="2017-09" db="EMBL/GenBank/DDBJ databases">
        <title>Depth-based differentiation of microbial function through sediment-hosted aquifers and enrichment of novel symbionts in the deep terrestrial subsurface.</title>
        <authorList>
            <person name="Probst A.J."/>
            <person name="Ladd B."/>
            <person name="Jarett J.K."/>
            <person name="Geller-Mcgrath D.E."/>
            <person name="Sieber C.M."/>
            <person name="Emerson J.B."/>
            <person name="Anantharaman K."/>
            <person name="Thomas B.C."/>
            <person name="Malmstrom R."/>
            <person name="Stieglmeier M."/>
            <person name="Klingl A."/>
            <person name="Woyke T."/>
            <person name="Ryan C.M."/>
            <person name="Banfield J.F."/>
        </authorList>
    </citation>
    <scope>NUCLEOTIDE SEQUENCE [LARGE SCALE GENOMIC DNA]</scope>
    <source>
        <strain evidence="2">CG22_combo_CG10-13_8_21_14_all_01_47_9</strain>
    </source>
</reference>
<dbReference type="AlphaFoldDB" id="A0A2H0E1X6"/>
<evidence type="ECO:0000313" key="3">
    <source>
        <dbReference type="Proteomes" id="UP000229981"/>
    </source>
</evidence>
<evidence type="ECO:0000256" key="1">
    <source>
        <dbReference type="SAM" id="Phobius"/>
    </source>
</evidence>
<feature type="transmembrane region" description="Helical" evidence="1">
    <location>
        <begin position="77"/>
        <end position="95"/>
    </location>
</feature>
<keyword evidence="1" id="KW-0812">Transmembrane</keyword>